<evidence type="ECO:0000256" key="2">
    <source>
        <dbReference type="ARBA" id="ARBA00006739"/>
    </source>
</evidence>
<dbReference type="PANTHER" id="PTHR43179:SF12">
    <property type="entry name" value="GALACTOFURANOSYLTRANSFERASE GLFT2"/>
    <property type="match status" value="1"/>
</dbReference>
<dbReference type="RefSeq" id="WP_011435730.1">
    <property type="nucleotide sequence ID" value="NC_007777.1"/>
</dbReference>
<evidence type="ECO:0000313" key="6">
    <source>
        <dbReference type="EMBL" id="ABD10664.1"/>
    </source>
</evidence>
<dbReference type="Proteomes" id="UP000001937">
    <property type="component" value="Chromosome"/>
</dbReference>
<dbReference type="Gene3D" id="3.90.550.10">
    <property type="entry name" value="Spore Coat Polysaccharide Biosynthesis Protein SpsA, Chain A"/>
    <property type="match status" value="1"/>
</dbReference>
<dbReference type="OrthoDB" id="9771846at2"/>
<dbReference type="SUPFAM" id="SSF53448">
    <property type="entry name" value="Nucleotide-diphospho-sugar transferases"/>
    <property type="match status" value="1"/>
</dbReference>
<dbReference type="PhylomeDB" id="Q2JDH8"/>
<protein>
    <submittedName>
        <fullName evidence="6">Glycosyltransferases-like</fullName>
    </submittedName>
</protein>
<evidence type="ECO:0000256" key="3">
    <source>
        <dbReference type="ARBA" id="ARBA00022676"/>
    </source>
</evidence>
<evidence type="ECO:0000256" key="4">
    <source>
        <dbReference type="ARBA" id="ARBA00022679"/>
    </source>
</evidence>
<reference evidence="6 7" key="1">
    <citation type="journal article" date="2007" name="Genome Res.">
        <title>Genome characteristics of facultatively symbiotic Frankia sp. strains reflect host range and host plant biogeography.</title>
        <authorList>
            <person name="Normand P."/>
            <person name="Lapierre P."/>
            <person name="Tisa L.S."/>
            <person name="Gogarten J.P."/>
            <person name="Alloisio N."/>
            <person name="Bagnarol E."/>
            <person name="Bassi C.A."/>
            <person name="Berry A.M."/>
            <person name="Bickhart D.M."/>
            <person name="Choisne N."/>
            <person name="Couloux A."/>
            <person name="Cournoyer B."/>
            <person name="Cruveiller S."/>
            <person name="Daubin V."/>
            <person name="Demange N."/>
            <person name="Francino M.P."/>
            <person name="Goltsman E."/>
            <person name="Huang Y."/>
            <person name="Kopp O.R."/>
            <person name="Labarre L."/>
            <person name="Lapidus A."/>
            <person name="Lavire C."/>
            <person name="Marechal J."/>
            <person name="Martinez M."/>
            <person name="Mastronunzio J.E."/>
            <person name="Mullin B.C."/>
            <person name="Niemann J."/>
            <person name="Pujic P."/>
            <person name="Rawnsley T."/>
            <person name="Rouy Z."/>
            <person name="Schenowitz C."/>
            <person name="Sellstedt A."/>
            <person name="Tavares F."/>
            <person name="Tomkins J.P."/>
            <person name="Vallenet D."/>
            <person name="Valverde C."/>
            <person name="Wall L.G."/>
            <person name="Wang Y."/>
            <person name="Medigue C."/>
            <person name="Benson D.R."/>
        </authorList>
    </citation>
    <scope>NUCLEOTIDE SEQUENCE [LARGE SCALE GENOMIC DNA]</scope>
    <source>
        <strain evidence="7">DSM 45818 / CECT 9043 / CcI3</strain>
    </source>
</reference>
<dbReference type="STRING" id="106370.Francci3_1286"/>
<organism evidence="6 7">
    <name type="scientific">Frankia casuarinae (strain DSM 45818 / CECT 9043 / HFP020203 / CcI3)</name>
    <dbReference type="NCBI Taxonomy" id="106370"/>
    <lineage>
        <taxon>Bacteria</taxon>
        <taxon>Bacillati</taxon>
        <taxon>Actinomycetota</taxon>
        <taxon>Actinomycetes</taxon>
        <taxon>Frankiales</taxon>
        <taxon>Frankiaceae</taxon>
        <taxon>Frankia</taxon>
    </lineage>
</organism>
<dbReference type="PANTHER" id="PTHR43179">
    <property type="entry name" value="RHAMNOSYLTRANSFERASE WBBL"/>
    <property type="match status" value="1"/>
</dbReference>
<comment type="pathway">
    <text evidence="1">Cell wall biogenesis; cell wall polysaccharide biosynthesis.</text>
</comment>
<keyword evidence="7" id="KW-1185">Reference proteome</keyword>
<proteinExistence type="inferred from homology"/>
<comment type="similarity">
    <text evidence="2">Belongs to the glycosyltransferase 2 family.</text>
</comment>
<keyword evidence="3" id="KW-0328">Glycosyltransferase</keyword>
<accession>Q2JDH8</accession>
<dbReference type="HOGENOM" id="CLU_949136_0_0_11"/>
<dbReference type="KEGG" id="fra:Francci3_1286"/>
<name>Q2JDH8_FRACC</name>
<gene>
    <name evidence="6" type="ordered locus">Francci3_1286</name>
</gene>
<sequence>MKTVAVIVHWGPHRPTVELARWLDGSPVIAQVAVVANDRSDRPDHLPASVAWILPPRDLGLGGGFRLASHGYPAAQAYLLIGNHVRIPDLALRACLDLLAGTNIGVVAPTLVDNDGRRSGPARLSPVLAAPKARRPPGDRPLEADWVAGTIMFVKADCLRRIPLDGRYYLGFEDVDFCYRVRDAGWSVVVSPHRAQRIGSTTVPRHGDAYYGVRNRLWFARVRGWRARAALIALATAVVVLPRAVALDMLLGHGTRTSALVLHGLLDGLSMLPPPGEARDDEPRAAHWTSWP</sequence>
<dbReference type="EMBL" id="CP000249">
    <property type="protein sequence ID" value="ABD10664.1"/>
    <property type="molecule type" value="Genomic_DNA"/>
</dbReference>
<evidence type="ECO:0000313" key="7">
    <source>
        <dbReference type="Proteomes" id="UP000001937"/>
    </source>
</evidence>
<dbReference type="InterPro" id="IPR029044">
    <property type="entry name" value="Nucleotide-diphossugar_trans"/>
</dbReference>
<dbReference type="eggNOG" id="COG1216">
    <property type="taxonomic scope" value="Bacteria"/>
</dbReference>
<evidence type="ECO:0000256" key="5">
    <source>
        <dbReference type="SAM" id="MobiDB-lite"/>
    </source>
</evidence>
<keyword evidence="4" id="KW-0808">Transferase</keyword>
<dbReference type="AlphaFoldDB" id="Q2JDH8"/>
<evidence type="ECO:0000256" key="1">
    <source>
        <dbReference type="ARBA" id="ARBA00004776"/>
    </source>
</evidence>
<dbReference type="GO" id="GO:0016757">
    <property type="term" value="F:glycosyltransferase activity"/>
    <property type="evidence" value="ECO:0007669"/>
    <property type="project" value="UniProtKB-KW"/>
</dbReference>
<feature type="region of interest" description="Disordered" evidence="5">
    <location>
        <begin position="273"/>
        <end position="292"/>
    </location>
</feature>